<dbReference type="PANTHER" id="PTHR11662:SF399">
    <property type="entry name" value="FI19708P1-RELATED"/>
    <property type="match status" value="1"/>
</dbReference>
<evidence type="ECO:0000256" key="22">
    <source>
        <dbReference type="ARBA" id="ARBA00069713"/>
    </source>
</evidence>
<gene>
    <name evidence="28" type="ORF">NEMVEDRAFT_v1g228652</name>
</gene>
<feature type="transmembrane region" description="Helical" evidence="26">
    <location>
        <begin position="411"/>
        <end position="433"/>
    </location>
</feature>
<dbReference type="EMBL" id="DS469535">
    <property type="protein sequence ID" value="EDO45514.1"/>
    <property type="molecule type" value="Genomic_DNA"/>
</dbReference>
<dbReference type="Pfam" id="PF07690">
    <property type="entry name" value="MFS_1"/>
    <property type="match status" value="1"/>
</dbReference>
<evidence type="ECO:0000256" key="7">
    <source>
        <dbReference type="ARBA" id="ARBA00022692"/>
    </source>
</evidence>
<keyword evidence="6" id="KW-1003">Cell membrane</keyword>
<evidence type="ECO:0000256" key="14">
    <source>
        <dbReference type="ARBA" id="ARBA00023329"/>
    </source>
</evidence>
<comment type="subcellular location">
    <subcellularLocation>
        <location evidence="2">Basolateral cell membrane</location>
        <topology evidence="2">Multi-pass membrane protein</topology>
    </subcellularLocation>
    <subcellularLocation>
        <location evidence="3">Cytoplasmic vesicle</location>
        <location evidence="3">Secretory vesicle membrane</location>
        <topology evidence="3">Multi-pass membrane protein</topology>
    </subcellularLocation>
    <subcellularLocation>
        <location evidence="1">Cytoplasmic vesicle</location>
        <location evidence="1">Secretory vesicle</location>
        <location evidence="1">Synaptic vesicle membrane</location>
    </subcellularLocation>
    <subcellularLocation>
        <location evidence="4">Lysosome membrane</location>
    </subcellularLocation>
</comment>
<keyword evidence="5" id="KW-0813">Transport</keyword>
<evidence type="ECO:0000256" key="11">
    <source>
        <dbReference type="ARBA" id="ARBA00023136"/>
    </source>
</evidence>
<keyword evidence="13" id="KW-0458">Lysosome</keyword>
<dbReference type="GO" id="GO:0016323">
    <property type="term" value="C:basolateral plasma membrane"/>
    <property type="evidence" value="ECO:0007669"/>
    <property type="project" value="UniProtKB-SubCell"/>
</dbReference>
<evidence type="ECO:0000256" key="20">
    <source>
        <dbReference type="ARBA" id="ARBA00051612"/>
    </source>
</evidence>
<feature type="transmembrane region" description="Helical" evidence="26">
    <location>
        <begin position="215"/>
        <end position="235"/>
    </location>
</feature>
<evidence type="ECO:0000256" key="17">
    <source>
        <dbReference type="ARBA" id="ARBA00050625"/>
    </source>
</evidence>
<dbReference type="GO" id="GO:0015293">
    <property type="term" value="F:symporter activity"/>
    <property type="evidence" value="ECO:0007669"/>
    <property type="project" value="UniProtKB-KW"/>
</dbReference>
<comment type="catalytic activity">
    <reaction evidence="16">
        <text>L-aspartate(out) = L-aspartate(in)</text>
        <dbReference type="Rhea" id="RHEA:66332"/>
        <dbReference type="ChEBI" id="CHEBI:29991"/>
    </reaction>
    <physiologicalReaction direction="left-to-right" evidence="16">
        <dbReference type="Rhea" id="RHEA:66333"/>
    </physiologicalReaction>
</comment>
<evidence type="ECO:0000256" key="18">
    <source>
        <dbReference type="ARBA" id="ARBA00051403"/>
    </source>
</evidence>
<comment type="catalytic activity">
    <reaction evidence="20">
        <text>D-glucuronate(out) + H(+)(out) = D-glucuronate(in) + H(+)(in)</text>
        <dbReference type="Rhea" id="RHEA:72591"/>
        <dbReference type="ChEBI" id="CHEBI:15378"/>
        <dbReference type="ChEBI" id="CHEBI:58720"/>
    </reaction>
    <physiologicalReaction direction="left-to-right" evidence="20">
        <dbReference type="Rhea" id="RHEA:72592"/>
    </physiologicalReaction>
</comment>
<dbReference type="GO" id="GO:0005765">
    <property type="term" value="C:lysosomal membrane"/>
    <property type="evidence" value="ECO:0007669"/>
    <property type="project" value="UniProtKB-SubCell"/>
</dbReference>
<dbReference type="InParanoid" id="A7RSS9"/>
<protein>
    <recommendedName>
        <fullName evidence="22">Sialin</fullName>
    </recommendedName>
    <alternativeName>
        <fullName evidence="25">H(+)/nitrate cotransporter</fullName>
    </alternativeName>
    <alternativeName>
        <fullName evidence="23">H(+)/sialic acid cotransporter</fullName>
    </alternativeName>
    <alternativeName>
        <fullName evidence="24">Vesicular excitatory amino acid transporter</fullName>
    </alternativeName>
</protein>
<evidence type="ECO:0000256" key="6">
    <source>
        <dbReference type="ARBA" id="ARBA00022475"/>
    </source>
</evidence>
<evidence type="ECO:0000256" key="10">
    <source>
        <dbReference type="ARBA" id="ARBA00023018"/>
    </source>
</evidence>
<dbReference type="PhylomeDB" id="A7RSS9"/>
<accession>A7RSS9</accession>
<evidence type="ECO:0000256" key="16">
    <source>
        <dbReference type="ARBA" id="ARBA00050554"/>
    </source>
</evidence>
<dbReference type="PANTHER" id="PTHR11662">
    <property type="entry name" value="SOLUTE CARRIER FAMILY 17"/>
    <property type="match status" value="1"/>
</dbReference>
<dbReference type="Gene3D" id="1.20.1250.20">
    <property type="entry name" value="MFS general substrate transporter like domains"/>
    <property type="match status" value="2"/>
</dbReference>
<feature type="transmembrane region" description="Helical" evidence="26">
    <location>
        <begin position="354"/>
        <end position="373"/>
    </location>
</feature>
<keyword evidence="10" id="KW-0770">Synapse</keyword>
<comment type="catalytic activity">
    <reaction evidence="19">
        <text>L-glutamate(out) = L-glutamate(in)</text>
        <dbReference type="Rhea" id="RHEA:66336"/>
        <dbReference type="ChEBI" id="CHEBI:29985"/>
    </reaction>
    <physiologicalReaction direction="left-to-right" evidence="19">
        <dbReference type="Rhea" id="RHEA:66337"/>
    </physiologicalReaction>
</comment>
<keyword evidence="7 26" id="KW-0812">Transmembrane</keyword>
<evidence type="ECO:0000259" key="27">
    <source>
        <dbReference type="PROSITE" id="PS50850"/>
    </source>
</evidence>
<feature type="transmembrane region" description="Helical" evidence="26">
    <location>
        <begin position="445"/>
        <end position="468"/>
    </location>
</feature>
<dbReference type="AlphaFoldDB" id="A7RSS9"/>
<evidence type="ECO:0000256" key="12">
    <source>
        <dbReference type="ARBA" id="ARBA00023180"/>
    </source>
</evidence>
<dbReference type="InterPro" id="IPR011701">
    <property type="entry name" value="MFS"/>
</dbReference>
<organism evidence="28 29">
    <name type="scientific">Nematostella vectensis</name>
    <name type="common">Starlet sea anemone</name>
    <dbReference type="NCBI Taxonomy" id="45351"/>
    <lineage>
        <taxon>Eukaryota</taxon>
        <taxon>Metazoa</taxon>
        <taxon>Cnidaria</taxon>
        <taxon>Anthozoa</taxon>
        <taxon>Hexacorallia</taxon>
        <taxon>Actiniaria</taxon>
        <taxon>Edwardsiidae</taxon>
        <taxon>Nematostella</taxon>
    </lineage>
</organism>
<feature type="transmembrane region" description="Helical" evidence="26">
    <location>
        <begin position="121"/>
        <end position="140"/>
    </location>
</feature>
<evidence type="ECO:0000256" key="23">
    <source>
        <dbReference type="ARBA" id="ARBA00080244"/>
    </source>
</evidence>
<dbReference type="GO" id="GO:0016020">
    <property type="term" value="C:membrane"/>
    <property type="evidence" value="ECO:0000318"/>
    <property type="project" value="GO_Central"/>
</dbReference>
<evidence type="ECO:0000313" key="29">
    <source>
        <dbReference type="Proteomes" id="UP000001593"/>
    </source>
</evidence>
<feature type="transmembrane region" description="Helical" evidence="26">
    <location>
        <begin position="24"/>
        <end position="42"/>
    </location>
</feature>
<dbReference type="FunFam" id="1.20.1250.20:FF:000067">
    <property type="entry name" value="sialin isoform X2"/>
    <property type="match status" value="1"/>
</dbReference>
<evidence type="ECO:0000256" key="3">
    <source>
        <dbReference type="ARBA" id="ARBA00004638"/>
    </source>
</evidence>
<dbReference type="OMA" id="RVVTTWF"/>
<dbReference type="InterPro" id="IPR050382">
    <property type="entry name" value="MFS_Na/Anion_cotransporter"/>
</dbReference>
<evidence type="ECO:0000256" key="8">
    <source>
        <dbReference type="ARBA" id="ARBA00022847"/>
    </source>
</evidence>
<feature type="transmembrane region" description="Helical" evidence="26">
    <location>
        <begin position="279"/>
        <end position="301"/>
    </location>
</feature>
<keyword evidence="9 26" id="KW-1133">Transmembrane helix</keyword>
<evidence type="ECO:0000256" key="2">
    <source>
        <dbReference type="ARBA" id="ARBA00004554"/>
    </source>
</evidence>
<evidence type="ECO:0000256" key="19">
    <source>
        <dbReference type="ARBA" id="ARBA00051447"/>
    </source>
</evidence>
<keyword evidence="12" id="KW-0325">Glycoprotein</keyword>
<dbReference type="GO" id="GO:0046942">
    <property type="term" value="P:carboxylic acid transport"/>
    <property type="evidence" value="ECO:0007669"/>
    <property type="project" value="UniProtKB-ARBA"/>
</dbReference>
<comment type="catalytic activity">
    <reaction evidence="15">
        <text>2 nitrate(out) + H(+)(out) = 2 nitrate(in) + H(+)(in)</text>
        <dbReference type="Rhea" id="RHEA:71539"/>
        <dbReference type="ChEBI" id="CHEBI:15378"/>
        <dbReference type="ChEBI" id="CHEBI:17632"/>
    </reaction>
    <physiologicalReaction direction="left-to-right" evidence="15">
        <dbReference type="Rhea" id="RHEA:71540"/>
    </physiologicalReaction>
</comment>
<evidence type="ECO:0000256" key="4">
    <source>
        <dbReference type="ARBA" id="ARBA00004656"/>
    </source>
</evidence>
<dbReference type="PROSITE" id="PS50850">
    <property type="entry name" value="MFS"/>
    <property type="match status" value="1"/>
</dbReference>
<dbReference type="Proteomes" id="UP000001593">
    <property type="component" value="Unassembled WGS sequence"/>
</dbReference>
<feature type="transmembrane region" description="Helical" evidence="26">
    <location>
        <begin position="321"/>
        <end position="342"/>
    </location>
</feature>
<comment type="function">
    <text evidence="21">Receptor for CM101, a polysaccharide produced by group B Streptococcus with antipathoangiogenic properties.</text>
</comment>
<keyword evidence="8" id="KW-0769">Symport</keyword>
<dbReference type="SUPFAM" id="SSF103473">
    <property type="entry name" value="MFS general substrate transporter"/>
    <property type="match status" value="1"/>
</dbReference>
<evidence type="ECO:0000256" key="24">
    <source>
        <dbReference type="ARBA" id="ARBA00081195"/>
    </source>
</evidence>
<dbReference type="CDD" id="cd17318">
    <property type="entry name" value="MFS_SLC17"/>
    <property type="match status" value="1"/>
</dbReference>
<dbReference type="eggNOG" id="KOG2532">
    <property type="taxonomic scope" value="Eukaryota"/>
</dbReference>
<reference evidence="28 29" key="1">
    <citation type="journal article" date="2007" name="Science">
        <title>Sea anemone genome reveals ancestral eumetazoan gene repertoire and genomic organization.</title>
        <authorList>
            <person name="Putnam N.H."/>
            <person name="Srivastava M."/>
            <person name="Hellsten U."/>
            <person name="Dirks B."/>
            <person name="Chapman J."/>
            <person name="Salamov A."/>
            <person name="Terry A."/>
            <person name="Shapiro H."/>
            <person name="Lindquist E."/>
            <person name="Kapitonov V.V."/>
            <person name="Jurka J."/>
            <person name="Genikhovich G."/>
            <person name="Grigoriev I.V."/>
            <person name="Lucas S.M."/>
            <person name="Steele R.E."/>
            <person name="Finnerty J.R."/>
            <person name="Technau U."/>
            <person name="Martindale M.Q."/>
            <person name="Rokhsar D.S."/>
        </authorList>
    </citation>
    <scope>NUCLEOTIDE SEQUENCE [LARGE SCALE GENOMIC DNA]</scope>
    <source>
        <strain evidence="29">CH2 X CH6</strain>
    </source>
</reference>
<sequence>MNTEEDCLLRPDVRRSRPGTCWRVRYTLALLACLGFCVVYGLRVNLSVALVAMVNSTYDGIDGNTNSECPGGNTPDTTYKNGDFNWDQKTQGLILGSFFYGYICTQLPGGWLASQFGGKHLFGFGVLCTSIFTLLTPWAAHQGIPMLIALRILEGLGEGVTFPAMHAIWSSWAPPLERSKLLTLSYAGCQLGNIIFMPLAGVLCASEIAGGWPSVFYIFGSLGILWFVVWTLMVTEKPADHPTISEAERDYIISSIGTSQDRKTTKQNTPWSAIWSSPAVWAIIIAHFCNNWGFYTFLTLLPSYFKEVLNFSILTNGFLSAVPYSTQWLFIVIAGQIADWLLRRRISSVSDVRKVFCVTAFIIPACLLVATSYTGCTTTTLSVCLFSTALGFTGFNLSGFNVNHLDIAPRYAGILMGITNSFGTVPGIAAPYVAGWITNKKPDRAHWQIVFFISAGLYVIGAISFVTLSKGSERRWNIPEKDMIQESVRKL</sequence>
<proteinExistence type="predicted"/>
<evidence type="ECO:0000256" key="5">
    <source>
        <dbReference type="ARBA" id="ARBA00022448"/>
    </source>
</evidence>
<evidence type="ECO:0000256" key="21">
    <source>
        <dbReference type="ARBA" id="ARBA00056891"/>
    </source>
</evidence>
<dbReference type="FunFam" id="1.20.1250.20:FF:000003">
    <property type="entry name" value="Solute carrier family 17 member 3"/>
    <property type="match status" value="1"/>
</dbReference>
<feature type="transmembrane region" description="Helical" evidence="26">
    <location>
        <begin position="93"/>
        <end position="114"/>
    </location>
</feature>
<dbReference type="InterPro" id="IPR020846">
    <property type="entry name" value="MFS_dom"/>
</dbReference>
<dbReference type="GO" id="GO:0022857">
    <property type="term" value="F:transmembrane transporter activity"/>
    <property type="evidence" value="ECO:0000318"/>
    <property type="project" value="GO_Central"/>
</dbReference>
<evidence type="ECO:0000256" key="26">
    <source>
        <dbReference type="SAM" id="Phobius"/>
    </source>
</evidence>
<feature type="transmembrane region" description="Helical" evidence="26">
    <location>
        <begin position="379"/>
        <end position="399"/>
    </location>
</feature>
<dbReference type="GO" id="GO:0030672">
    <property type="term" value="C:synaptic vesicle membrane"/>
    <property type="evidence" value="ECO:0007669"/>
    <property type="project" value="UniProtKB-SubCell"/>
</dbReference>
<comment type="catalytic activity">
    <reaction evidence="18">
        <text>N-acetyl-L-aspartyl-L-glutamate(out) = N-acetyl-L-aspartyl-L-glutamate(in)</text>
        <dbReference type="Rhea" id="RHEA:72599"/>
        <dbReference type="ChEBI" id="CHEBI:76931"/>
    </reaction>
    <physiologicalReaction direction="left-to-right" evidence="18">
        <dbReference type="Rhea" id="RHEA:72600"/>
    </physiologicalReaction>
</comment>
<keyword evidence="11 26" id="KW-0472">Membrane</keyword>
<evidence type="ECO:0000256" key="25">
    <source>
        <dbReference type="ARBA" id="ARBA00081925"/>
    </source>
</evidence>
<dbReference type="STRING" id="45351.A7RSS9"/>
<name>A7RSS9_NEMVE</name>
<comment type="catalytic activity">
    <reaction evidence="17">
        <text>N-acetylneuraminate(in) + H(+)(in) = N-acetylneuraminate(out) + H(+)(out)</text>
        <dbReference type="Rhea" id="RHEA:28987"/>
        <dbReference type="ChEBI" id="CHEBI:15378"/>
        <dbReference type="ChEBI" id="CHEBI:35418"/>
    </reaction>
    <physiologicalReaction direction="right-to-left" evidence="17">
        <dbReference type="Rhea" id="RHEA:28989"/>
    </physiologicalReaction>
</comment>
<feature type="domain" description="Major facilitator superfamily (MFS) profile" evidence="27">
    <location>
        <begin position="48"/>
        <end position="473"/>
    </location>
</feature>
<evidence type="ECO:0000256" key="13">
    <source>
        <dbReference type="ARBA" id="ARBA00023228"/>
    </source>
</evidence>
<keyword evidence="14" id="KW-0968">Cytoplasmic vesicle</keyword>
<evidence type="ECO:0000256" key="1">
    <source>
        <dbReference type="ARBA" id="ARBA00004432"/>
    </source>
</evidence>
<keyword evidence="29" id="KW-1185">Reference proteome</keyword>
<dbReference type="InterPro" id="IPR036259">
    <property type="entry name" value="MFS_trans_sf"/>
</dbReference>
<evidence type="ECO:0000256" key="15">
    <source>
        <dbReference type="ARBA" id="ARBA00050101"/>
    </source>
</evidence>
<dbReference type="HOGENOM" id="CLU_001265_5_0_1"/>
<evidence type="ECO:0000256" key="9">
    <source>
        <dbReference type="ARBA" id="ARBA00022989"/>
    </source>
</evidence>
<evidence type="ECO:0000313" key="28">
    <source>
        <dbReference type="EMBL" id="EDO45514.1"/>
    </source>
</evidence>